<feature type="region of interest" description="Disordered" evidence="1">
    <location>
        <begin position="433"/>
        <end position="479"/>
    </location>
</feature>
<sequence length="611" mass="69406">MEAKTNDAAYTALKRLDKEGVLKFELSFVVEDLIKVKILRGRIVRRRADFRPVFANTRSVASPNISVVLRELHSDFPSEDPVVRLVLLLTIFLTEPQPIPYSLTASIAISSSLTNYVNSCKEKIDNMHLSPVTRKDMFDVLVSKFVPERFGGILEFARVVMKMGKKDIDGLVTDVALRCLEIGCKGKMLKKLVEAFDFLTEAIGAHVLHHYRLDIDDLPPSDDEKACREFEAPLCRDFVTNRRPTDVVKLDRMGGHTMVVDNVHEQGDVVMEEVAEHMEEVGGEDEAEITESERAEEDDHEDLGPIGQDTLSTMIRKDEMAPRRRRFFELYASYHDSVGKLTYPADPTPVGRWARSHYGHRSAVTAVFMLNAIVNENTAVLQPSFYSESAPTARVPTTLKHFKMLAAWAGHPEEDYLSQEELNGLLPPSSKIRRARVKTEDAVKTESNPTPEPPLAGPSSCPAKSNLRGRKRPRRSTTTIVKSYVVPDSDDEEIADVQDELVQKHAKTRKVESNLQRWIKHLAILLKEEQKKYKEKKKREQASAPPDTKVRVPKTDFHKSLASNLPRLRATDRMKRQQLYGADVPDEDYSEGEEDEYQCRTTRSKRRKVEE</sequence>
<comment type="caution">
    <text evidence="2">The sequence shown here is derived from an EMBL/GenBank/DDBJ whole genome shotgun (WGS) entry which is preliminary data.</text>
</comment>
<feature type="compositionally biased region" description="Basic and acidic residues" evidence="1">
    <location>
        <begin position="548"/>
        <end position="559"/>
    </location>
</feature>
<organism evidence="2 3">
    <name type="scientific">Grifola frondosa</name>
    <name type="common">Maitake</name>
    <name type="synonym">Polyporus frondosus</name>
    <dbReference type="NCBI Taxonomy" id="5627"/>
    <lineage>
        <taxon>Eukaryota</taxon>
        <taxon>Fungi</taxon>
        <taxon>Dikarya</taxon>
        <taxon>Basidiomycota</taxon>
        <taxon>Agaricomycotina</taxon>
        <taxon>Agaricomycetes</taxon>
        <taxon>Polyporales</taxon>
        <taxon>Grifolaceae</taxon>
        <taxon>Grifola</taxon>
    </lineage>
</organism>
<keyword evidence="3" id="KW-1185">Reference proteome</keyword>
<feature type="compositionally biased region" description="Acidic residues" evidence="1">
    <location>
        <begin position="281"/>
        <end position="301"/>
    </location>
</feature>
<protein>
    <submittedName>
        <fullName evidence="2">Uncharacterized protein</fullName>
    </submittedName>
</protein>
<name>A0A1C7M391_GRIFR</name>
<dbReference type="EMBL" id="LUGG01000011">
    <property type="protein sequence ID" value="OBZ71375.1"/>
    <property type="molecule type" value="Genomic_DNA"/>
</dbReference>
<feature type="region of interest" description="Disordered" evidence="1">
    <location>
        <begin position="532"/>
        <end position="611"/>
    </location>
</feature>
<dbReference type="OrthoDB" id="270318at2759"/>
<feature type="region of interest" description="Disordered" evidence="1">
    <location>
        <begin position="280"/>
        <end position="308"/>
    </location>
</feature>
<accession>A0A1C7M391</accession>
<feature type="compositionally biased region" description="Basic residues" evidence="1">
    <location>
        <begin position="602"/>
        <end position="611"/>
    </location>
</feature>
<gene>
    <name evidence="2" type="ORF">A0H81_08367</name>
</gene>
<dbReference type="Proteomes" id="UP000092993">
    <property type="component" value="Unassembled WGS sequence"/>
</dbReference>
<feature type="compositionally biased region" description="Acidic residues" evidence="1">
    <location>
        <begin position="584"/>
        <end position="596"/>
    </location>
</feature>
<proteinExistence type="predicted"/>
<evidence type="ECO:0000313" key="2">
    <source>
        <dbReference type="EMBL" id="OBZ71375.1"/>
    </source>
</evidence>
<dbReference type="STRING" id="5627.A0A1C7M391"/>
<evidence type="ECO:0000256" key="1">
    <source>
        <dbReference type="SAM" id="MobiDB-lite"/>
    </source>
</evidence>
<evidence type="ECO:0000313" key="3">
    <source>
        <dbReference type="Proteomes" id="UP000092993"/>
    </source>
</evidence>
<dbReference type="OMA" id="IRKDEMA"/>
<reference evidence="2 3" key="1">
    <citation type="submission" date="2016-03" db="EMBL/GenBank/DDBJ databases">
        <title>Whole genome sequencing of Grifola frondosa 9006-11.</title>
        <authorList>
            <person name="Min B."/>
            <person name="Park H."/>
            <person name="Kim J.-G."/>
            <person name="Cho H."/>
            <person name="Oh Y.-L."/>
            <person name="Kong W.-S."/>
            <person name="Choi I.-G."/>
        </authorList>
    </citation>
    <scope>NUCLEOTIDE SEQUENCE [LARGE SCALE GENOMIC DNA]</scope>
    <source>
        <strain evidence="2 3">9006-11</strain>
    </source>
</reference>
<dbReference type="AlphaFoldDB" id="A0A1C7M391"/>